<accession>A0A1T4JUY6</accession>
<sequence>MKTAILIIIVAIIAFFALKSVYKMFTGKGGCSCGKDKQGSCQFKDKCHK</sequence>
<organism evidence="1 2">
    <name type="scientific">Cetobacterium ceti</name>
    <dbReference type="NCBI Taxonomy" id="180163"/>
    <lineage>
        <taxon>Bacteria</taxon>
        <taxon>Fusobacteriati</taxon>
        <taxon>Fusobacteriota</taxon>
        <taxon>Fusobacteriia</taxon>
        <taxon>Fusobacteriales</taxon>
        <taxon>Fusobacteriaceae</taxon>
        <taxon>Cetobacterium</taxon>
    </lineage>
</organism>
<evidence type="ECO:0000313" key="2">
    <source>
        <dbReference type="Proteomes" id="UP000191153"/>
    </source>
</evidence>
<gene>
    <name evidence="1" type="ORF">SAMN02745174_00095</name>
</gene>
<dbReference type="RefSeq" id="WP_143311288.1">
    <property type="nucleotide sequence ID" value="NZ_FUWX01000004.1"/>
</dbReference>
<dbReference type="EMBL" id="FUWX01000004">
    <property type="protein sequence ID" value="SJZ33958.1"/>
    <property type="molecule type" value="Genomic_DNA"/>
</dbReference>
<evidence type="ECO:0008006" key="3">
    <source>
        <dbReference type="Google" id="ProtNLM"/>
    </source>
</evidence>
<dbReference type="AlphaFoldDB" id="A0A1T4JUY6"/>
<dbReference type="Proteomes" id="UP000191153">
    <property type="component" value="Unassembled WGS sequence"/>
</dbReference>
<proteinExistence type="predicted"/>
<evidence type="ECO:0000313" key="1">
    <source>
        <dbReference type="EMBL" id="SJZ33958.1"/>
    </source>
</evidence>
<dbReference type="Pfam" id="PF12669">
    <property type="entry name" value="FeoB_associated"/>
    <property type="match status" value="1"/>
</dbReference>
<reference evidence="1 2" key="1">
    <citation type="submission" date="2017-02" db="EMBL/GenBank/DDBJ databases">
        <authorList>
            <person name="Peterson S.W."/>
        </authorList>
    </citation>
    <scope>NUCLEOTIDE SEQUENCE [LARGE SCALE GENOMIC DNA]</scope>
    <source>
        <strain evidence="1 2">ATCC 700028</strain>
    </source>
</reference>
<name>A0A1T4JUY6_9FUSO</name>
<protein>
    <recommendedName>
        <fullName evidence="3">Virus attachment protein p12 family protein</fullName>
    </recommendedName>
</protein>
<keyword evidence="2" id="KW-1185">Reference proteome</keyword>
<dbReference type="STRING" id="180163.SAMN02745174_00095"/>